<keyword evidence="3" id="KW-1185">Reference proteome</keyword>
<keyword evidence="1" id="KW-1133">Transmembrane helix</keyword>
<name>A0A5P2G248_9BACT</name>
<organism evidence="2 3">
    <name type="scientific">Rhizosphaericola mali</name>
    <dbReference type="NCBI Taxonomy" id="2545455"/>
    <lineage>
        <taxon>Bacteria</taxon>
        <taxon>Pseudomonadati</taxon>
        <taxon>Bacteroidota</taxon>
        <taxon>Chitinophagia</taxon>
        <taxon>Chitinophagales</taxon>
        <taxon>Chitinophagaceae</taxon>
        <taxon>Rhizosphaericola</taxon>
    </lineage>
</organism>
<dbReference type="EMBL" id="CP044016">
    <property type="protein sequence ID" value="QES87902.1"/>
    <property type="molecule type" value="Genomic_DNA"/>
</dbReference>
<evidence type="ECO:0000313" key="3">
    <source>
        <dbReference type="Proteomes" id="UP000292424"/>
    </source>
</evidence>
<sequence length="83" mass="9824">MAYKKRMSKREIEYWNRQREIRQSNFSDGEKNKEDLQGNIAIIIIVIVCLLCVFIGAICNPKTKVSGYYRSNGTYVEPYERKR</sequence>
<dbReference type="KEGG" id="arac:E0W69_004235"/>
<evidence type="ECO:0000313" key="2">
    <source>
        <dbReference type="EMBL" id="QES87902.1"/>
    </source>
</evidence>
<reference evidence="2 3" key="1">
    <citation type="submission" date="2019-09" db="EMBL/GenBank/DDBJ databases">
        <title>Complete genome sequence of Arachidicoccus sp. B3-10 isolated from apple orchard soil.</title>
        <authorList>
            <person name="Kim H.S."/>
            <person name="Han K.-I."/>
            <person name="Suh M.K."/>
            <person name="Lee K.C."/>
            <person name="Eom M.K."/>
            <person name="Kim J.-S."/>
            <person name="Kang S.W."/>
            <person name="Sin Y."/>
            <person name="Lee J.-S."/>
        </authorList>
    </citation>
    <scope>NUCLEOTIDE SEQUENCE [LARGE SCALE GENOMIC DNA]</scope>
    <source>
        <strain evidence="2 3">B3-10</strain>
    </source>
</reference>
<keyword evidence="1" id="KW-0472">Membrane</keyword>
<dbReference type="RefSeq" id="WP_131328789.1">
    <property type="nucleotide sequence ID" value="NZ_CP044016.1"/>
</dbReference>
<evidence type="ECO:0000256" key="1">
    <source>
        <dbReference type="SAM" id="Phobius"/>
    </source>
</evidence>
<gene>
    <name evidence="2" type="ORF">E0W69_004235</name>
</gene>
<dbReference type="AlphaFoldDB" id="A0A5P2G248"/>
<keyword evidence="1" id="KW-0812">Transmembrane</keyword>
<protein>
    <submittedName>
        <fullName evidence="2">Uncharacterized protein</fullName>
    </submittedName>
</protein>
<accession>A0A5P2G248</accession>
<proteinExistence type="predicted"/>
<dbReference type="Proteomes" id="UP000292424">
    <property type="component" value="Chromosome"/>
</dbReference>
<feature type="transmembrane region" description="Helical" evidence="1">
    <location>
        <begin position="40"/>
        <end position="58"/>
    </location>
</feature>